<protein>
    <submittedName>
        <fullName evidence="2">Putative secreted protein</fullName>
    </submittedName>
</protein>
<evidence type="ECO:0000313" key="2">
    <source>
        <dbReference type="EMBL" id="MXU89620.1"/>
    </source>
</evidence>
<organism evidence="2">
    <name type="scientific">Ixodes ricinus</name>
    <name type="common">Common tick</name>
    <name type="synonym">Acarus ricinus</name>
    <dbReference type="NCBI Taxonomy" id="34613"/>
    <lineage>
        <taxon>Eukaryota</taxon>
        <taxon>Metazoa</taxon>
        <taxon>Ecdysozoa</taxon>
        <taxon>Arthropoda</taxon>
        <taxon>Chelicerata</taxon>
        <taxon>Arachnida</taxon>
        <taxon>Acari</taxon>
        <taxon>Parasitiformes</taxon>
        <taxon>Ixodida</taxon>
        <taxon>Ixodoidea</taxon>
        <taxon>Ixodidae</taxon>
        <taxon>Ixodinae</taxon>
        <taxon>Ixodes</taxon>
    </lineage>
</organism>
<sequence length="109" mass="11888">MCICAYAVALAFQFWCAGDRVVLAQVRGLFPVTPLVCTIRSPGKVWYVAVIKMDFPAIGVCRALPPTTHLKHEPGGLVSGGVVLPTFLTGYLHRVEKLWLPKALDVLVL</sequence>
<proteinExistence type="predicted"/>
<feature type="chain" id="PRO_5025463836" evidence="1">
    <location>
        <begin position="25"/>
        <end position="109"/>
    </location>
</feature>
<evidence type="ECO:0000256" key="1">
    <source>
        <dbReference type="SAM" id="SignalP"/>
    </source>
</evidence>
<name>A0A6B0UIX4_IXORI</name>
<feature type="signal peptide" evidence="1">
    <location>
        <begin position="1"/>
        <end position="24"/>
    </location>
</feature>
<dbReference type="EMBL" id="GIFC01007537">
    <property type="protein sequence ID" value="MXU89620.1"/>
    <property type="molecule type" value="Transcribed_RNA"/>
</dbReference>
<dbReference type="AlphaFoldDB" id="A0A6B0UIX4"/>
<accession>A0A6B0UIX4</accession>
<keyword evidence="1" id="KW-0732">Signal</keyword>
<reference evidence="2" key="1">
    <citation type="submission" date="2019-12" db="EMBL/GenBank/DDBJ databases">
        <title>An insight into the sialome of adult female Ixodes ricinus ticks feeding for 6 days.</title>
        <authorList>
            <person name="Perner J."/>
            <person name="Ribeiro J.M.C."/>
        </authorList>
    </citation>
    <scope>NUCLEOTIDE SEQUENCE</scope>
    <source>
        <strain evidence="2">Semi-engorged</strain>
        <tissue evidence="2">Salivary glands</tissue>
    </source>
</reference>